<dbReference type="FunFam" id="1.25.40.10:FF:000158">
    <property type="entry name" value="pentatricopeptide repeat-containing protein At2g33680"/>
    <property type="match status" value="1"/>
</dbReference>
<dbReference type="FunFam" id="1.25.40.10:FF:000031">
    <property type="entry name" value="Pentatricopeptide repeat-containing protein mitochondrial"/>
    <property type="match status" value="1"/>
</dbReference>
<dbReference type="FunFam" id="1.25.40.10:FF:000227">
    <property type="entry name" value="Pentatricopeptide repeat-containing protein At3g13880"/>
    <property type="match status" value="1"/>
</dbReference>
<dbReference type="InterPro" id="IPR002885">
    <property type="entry name" value="PPR_rpt"/>
</dbReference>
<reference evidence="5 6" key="1">
    <citation type="journal article" date="2019" name="Nat. Plants">
        <title>Genome sequencing of Musa balbisiana reveals subgenome evolution and function divergence in polyploid bananas.</title>
        <authorList>
            <person name="Yao X."/>
        </authorList>
    </citation>
    <scope>NUCLEOTIDE SEQUENCE [LARGE SCALE GENOMIC DNA]</scope>
    <source>
        <strain evidence="6">cv. DH-PKW</strain>
        <tissue evidence="5">Leaves</tissue>
    </source>
</reference>
<dbReference type="AlphaFoldDB" id="A0A4S8K254"/>
<dbReference type="InterPro" id="IPR032867">
    <property type="entry name" value="DYW_dom"/>
</dbReference>
<keyword evidence="1" id="KW-0677">Repeat</keyword>
<dbReference type="PANTHER" id="PTHR47926:SF399">
    <property type="entry name" value="(WILD MALAYSIAN BANANA) HYPOTHETICAL PROTEIN"/>
    <property type="match status" value="1"/>
</dbReference>
<feature type="repeat" description="PPR" evidence="2">
    <location>
        <begin position="187"/>
        <end position="221"/>
    </location>
</feature>
<feature type="repeat" description="PPR" evidence="2">
    <location>
        <begin position="568"/>
        <end position="602"/>
    </location>
</feature>
<dbReference type="PANTHER" id="PTHR47926">
    <property type="entry name" value="PENTATRICOPEPTIDE REPEAT-CONTAINING PROTEIN"/>
    <property type="match status" value="1"/>
</dbReference>
<evidence type="ECO:0000256" key="3">
    <source>
        <dbReference type="SAM" id="MobiDB-lite"/>
    </source>
</evidence>
<dbReference type="GO" id="GO:0009451">
    <property type="term" value="P:RNA modification"/>
    <property type="evidence" value="ECO:0007669"/>
    <property type="project" value="InterPro"/>
</dbReference>
<dbReference type="NCBIfam" id="TIGR00756">
    <property type="entry name" value="PPR"/>
    <property type="match status" value="4"/>
</dbReference>
<dbReference type="STRING" id="52838.A0A4S8K254"/>
<gene>
    <name evidence="5" type="ORF">C4D60_Mb08t07640</name>
</gene>
<name>A0A4S8K254_MUSBA</name>
<evidence type="ECO:0000313" key="6">
    <source>
        <dbReference type="Proteomes" id="UP000317650"/>
    </source>
</evidence>
<dbReference type="Gene3D" id="1.25.40.10">
    <property type="entry name" value="Tetratricopeptide repeat domain"/>
    <property type="match status" value="6"/>
</dbReference>
<evidence type="ECO:0000259" key="4">
    <source>
        <dbReference type="Pfam" id="PF14432"/>
    </source>
</evidence>
<evidence type="ECO:0000256" key="1">
    <source>
        <dbReference type="ARBA" id="ARBA00022737"/>
    </source>
</evidence>
<accession>A0A4S8K254</accession>
<keyword evidence="6" id="KW-1185">Reference proteome</keyword>
<feature type="domain" description="DYW" evidence="4">
    <location>
        <begin position="798"/>
        <end position="876"/>
    </location>
</feature>
<sequence length="876" mass="97978">MSTRSTDRAQRARGPSPPLQPSTYKELLRLSTTIRSLVLGKLVHSHMIRASYRPGLFMHNVLVNMYCWCGDPTTARQVFDRMPVRDAATWNILAAGYSRVGYCGRALDVFREARSAGVGLDRFSYAGALSASGDCGDVRSGRMVHGMVVVSGLSRRAFLTNSLMDMYSKCGMIDEVRLVFDHAEELDEVSWNSLLSAYVSVGWPEVAVNILVWMHRSGVKLNSFALGSILKACSGMRDSDDVRRMMHGCVTKVGLDLDLFVGSAMLDMYAKNGGLEEAIKIFECIPNPSVVVFNAMIAGFSRLGTKSSGKDRFKALRLFREMLRRQMKPSKFTFKSVLEACMSVRAFRCGRQIHAHVIINNLQDDEFIGSALISLYSTSNLTMESLSCFQMTPKQEIFTWTSMISAFTQNEQYEMALSLFKELLGLRRKLDQVIISSVITACSRMGMLRIGEQIHGYATKLGHDKFTVCCNSLIDMYTKTGDVGASIRMFQDIGSLDVFSWSAMISSYAIHGNAGDALVLFEKMKECRAVPDHATFLAVLTACSHGGLVDEGDVGASIRMFQDIGSLDVFSWSAMISSYAIHGNAGDALVLFEKMKECRAVPDHATFLAVLTACSHGGLVDEGFRYYESMSREYDIVPNSRHCACIVDLLGRTGRIVDAEGFILSSGFANDPILWHVLLRACLFYGDTERSIRVGESLMVMEPFSATSYMLLYNMYLDVGKVSLAMRTRGLMRERGVNKETGVSWIEIGASFHSFVTSSSYHHHIDFIYEKLQEMMLHIKQKMGKAGPRILELEYQSEKWRESLMNSHGELLAVAFGMSNLPESVLIRVMKNQRVCGDCHNTLKLFSEVERREILVRDSVRFHHFSWGSCSCGDYW</sequence>
<feature type="region of interest" description="Disordered" evidence="3">
    <location>
        <begin position="1"/>
        <end position="21"/>
    </location>
</feature>
<dbReference type="EMBL" id="PYDT01000002">
    <property type="protein sequence ID" value="THU68799.1"/>
    <property type="molecule type" value="Genomic_DNA"/>
</dbReference>
<evidence type="ECO:0000313" key="5">
    <source>
        <dbReference type="EMBL" id="THU68799.1"/>
    </source>
</evidence>
<protein>
    <recommendedName>
        <fullName evidence="4">DYW domain-containing protein</fullName>
    </recommendedName>
</protein>
<feature type="repeat" description="PPR" evidence="2">
    <location>
        <begin position="289"/>
        <end position="329"/>
    </location>
</feature>
<feature type="repeat" description="PPR" evidence="2">
    <location>
        <begin position="396"/>
        <end position="430"/>
    </location>
</feature>
<organism evidence="5 6">
    <name type="scientific">Musa balbisiana</name>
    <name type="common">Banana</name>
    <dbReference type="NCBI Taxonomy" id="52838"/>
    <lineage>
        <taxon>Eukaryota</taxon>
        <taxon>Viridiplantae</taxon>
        <taxon>Streptophyta</taxon>
        <taxon>Embryophyta</taxon>
        <taxon>Tracheophyta</taxon>
        <taxon>Spermatophyta</taxon>
        <taxon>Magnoliopsida</taxon>
        <taxon>Liliopsida</taxon>
        <taxon>Zingiberales</taxon>
        <taxon>Musaceae</taxon>
        <taxon>Musa</taxon>
    </lineage>
</organism>
<comment type="caution">
    <text evidence="5">The sequence shown here is derived from an EMBL/GenBank/DDBJ whole genome shotgun (WGS) entry which is preliminary data.</text>
</comment>
<dbReference type="GO" id="GO:0008270">
    <property type="term" value="F:zinc ion binding"/>
    <property type="evidence" value="ECO:0007669"/>
    <property type="project" value="InterPro"/>
</dbReference>
<feature type="repeat" description="PPR" evidence="2">
    <location>
        <begin position="497"/>
        <end position="531"/>
    </location>
</feature>
<dbReference type="Pfam" id="PF01535">
    <property type="entry name" value="PPR"/>
    <property type="match status" value="7"/>
</dbReference>
<feature type="repeat" description="PPR" evidence="2">
    <location>
        <begin position="86"/>
        <end position="120"/>
    </location>
</feature>
<dbReference type="InterPro" id="IPR046960">
    <property type="entry name" value="PPR_At4g14850-like_plant"/>
</dbReference>
<dbReference type="PROSITE" id="PS51375">
    <property type="entry name" value="PPR"/>
    <property type="match status" value="6"/>
</dbReference>
<dbReference type="GO" id="GO:0003723">
    <property type="term" value="F:RNA binding"/>
    <property type="evidence" value="ECO:0007669"/>
    <property type="project" value="InterPro"/>
</dbReference>
<evidence type="ECO:0000256" key="2">
    <source>
        <dbReference type="PROSITE-ProRule" id="PRU00708"/>
    </source>
</evidence>
<dbReference type="GO" id="GO:0099402">
    <property type="term" value="P:plant organ development"/>
    <property type="evidence" value="ECO:0007669"/>
    <property type="project" value="UniProtKB-ARBA"/>
</dbReference>
<dbReference type="Pfam" id="PF14432">
    <property type="entry name" value="DYW_deaminase"/>
    <property type="match status" value="1"/>
</dbReference>
<dbReference type="Proteomes" id="UP000317650">
    <property type="component" value="Chromosome 8"/>
</dbReference>
<dbReference type="Pfam" id="PF13041">
    <property type="entry name" value="PPR_2"/>
    <property type="match status" value="2"/>
</dbReference>
<proteinExistence type="predicted"/>
<feature type="compositionally biased region" description="Basic and acidic residues" evidence="3">
    <location>
        <begin position="1"/>
        <end position="10"/>
    </location>
</feature>
<dbReference type="InterPro" id="IPR011990">
    <property type="entry name" value="TPR-like_helical_dom_sf"/>
</dbReference>